<feature type="domain" description="Periplasmic binding protein" evidence="7">
    <location>
        <begin position="26"/>
        <end position="296"/>
    </location>
</feature>
<evidence type="ECO:0000259" key="7">
    <source>
        <dbReference type="Pfam" id="PF13407"/>
    </source>
</evidence>
<dbReference type="Gene3D" id="3.40.50.2300">
    <property type="match status" value="2"/>
</dbReference>
<dbReference type="AlphaFoldDB" id="A0A9D9E0C8"/>
<dbReference type="InterPro" id="IPR044085">
    <property type="entry name" value="MglB-like_PBP1"/>
</dbReference>
<dbReference type="CDD" id="cd01539">
    <property type="entry name" value="PBP1_GGBP"/>
    <property type="match status" value="1"/>
</dbReference>
<evidence type="ECO:0000256" key="2">
    <source>
        <dbReference type="ARBA" id="ARBA00007639"/>
    </source>
</evidence>
<reference evidence="8" key="1">
    <citation type="submission" date="2020-10" db="EMBL/GenBank/DDBJ databases">
        <authorList>
            <person name="Gilroy R."/>
        </authorList>
    </citation>
    <scope>NUCLEOTIDE SEQUENCE</scope>
    <source>
        <strain evidence="8">7293</strain>
    </source>
</reference>
<organism evidence="8 9">
    <name type="scientific">Candidatus Ornithospirochaeta stercoripullorum</name>
    <dbReference type="NCBI Taxonomy" id="2840899"/>
    <lineage>
        <taxon>Bacteria</taxon>
        <taxon>Pseudomonadati</taxon>
        <taxon>Spirochaetota</taxon>
        <taxon>Spirochaetia</taxon>
        <taxon>Spirochaetales</taxon>
        <taxon>Spirochaetaceae</taxon>
        <taxon>Spirochaetaceae incertae sedis</taxon>
        <taxon>Candidatus Ornithospirochaeta</taxon>
    </lineage>
</organism>
<accession>A0A9D9E0C8</accession>
<comment type="similarity">
    <text evidence="2">Belongs to the bacterial solute-binding protein 2 family.</text>
</comment>
<dbReference type="InterPro" id="IPR028082">
    <property type="entry name" value="Peripla_BP_I"/>
</dbReference>
<keyword evidence="4" id="KW-0732">Signal</keyword>
<evidence type="ECO:0000313" key="9">
    <source>
        <dbReference type="Proteomes" id="UP000823615"/>
    </source>
</evidence>
<comment type="subcellular location">
    <subcellularLocation>
        <location evidence="1">Cell envelope</location>
    </subcellularLocation>
</comment>
<dbReference type="InterPro" id="IPR025997">
    <property type="entry name" value="SBP_2_dom"/>
</dbReference>
<dbReference type="Proteomes" id="UP000823615">
    <property type="component" value="Unassembled WGS sequence"/>
</dbReference>
<evidence type="ECO:0000313" key="8">
    <source>
        <dbReference type="EMBL" id="MBO8436818.1"/>
    </source>
</evidence>
<name>A0A9D9E0C8_9SPIO</name>
<comment type="subunit">
    <text evidence="5">The ABC transporter complex is composed of one ATP-binding protein (MglA), two transmembrane proteins (MglC) and a solute-binding protein (MglB).</text>
</comment>
<evidence type="ECO:0000256" key="1">
    <source>
        <dbReference type="ARBA" id="ARBA00004196"/>
    </source>
</evidence>
<reference evidence="8" key="2">
    <citation type="journal article" date="2021" name="PeerJ">
        <title>Extensive microbial diversity within the chicken gut microbiome revealed by metagenomics and culture.</title>
        <authorList>
            <person name="Gilroy R."/>
            <person name="Ravi A."/>
            <person name="Getino M."/>
            <person name="Pursley I."/>
            <person name="Horton D.L."/>
            <person name="Alikhan N.F."/>
            <person name="Baker D."/>
            <person name="Gharbi K."/>
            <person name="Hall N."/>
            <person name="Watson M."/>
            <person name="Adriaenssens E.M."/>
            <person name="Foster-Nyarko E."/>
            <person name="Jarju S."/>
            <person name="Secka A."/>
            <person name="Antonio M."/>
            <person name="Oren A."/>
            <person name="Chaudhuri R.R."/>
            <person name="La Ragione R."/>
            <person name="Hildebrand F."/>
            <person name="Pallen M.J."/>
        </authorList>
    </citation>
    <scope>NUCLEOTIDE SEQUENCE</scope>
    <source>
        <strain evidence="8">7293</strain>
    </source>
</reference>
<dbReference type="Pfam" id="PF13407">
    <property type="entry name" value="Peripla_BP_4"/>
    <property type="match status" value="1"/>
</dbReference>
<dbReference type="PANTHER" id="PTHR46847">
    <property type="entry name" value="D-ALLOSE-BINDING PERIPLASMIC PROTEIN-RELATED"/>
    <property type="match status" value="1"/>
</dbReference>
<proteinExistence type="inferred from homology"/>
<evidence type="ECO:0000256" key="3">
    <source>
        <dbReference type="ARBA" id="ARBA00022723"/>
    </source>
</evidence>
<evidence type="ECO:0000256" key="6">
    <source>
        <dbReference type="ARBA" id="ARBA00034344"/>
    </source>
</evidence>
<keyword evidence="3" id="KW-0479">Metal-binding</keyword>
<gene>
    <name evidence="8" type="ORF">IAA97_07570</name>
</gene>
<protein>
    <recommendedName>
        <fullName evidence="6">D-galactose/methyl-galactoside binding periplasmic protein MglB</fullName>
    </recommendedName>
</protein>
<dbReference type="GO" id="GO:0030246">
    <property type="term" value="F:carbohydrate binding"/>
    <property type="evidence" value="ECO:0007669"/>
    <property type="project" value="InterPro"/>
</dbReference>
<dbReference type="PANTHER" id="PTHR46847:SF1">
    <property type="entry name" value="D-ALLOSE-BINDING PERIPLASMIC PROTEIN-RELATED"/>
    <property type="match status" value="1"/>
</dbReference>
<dbReference type="GO" id="GO:0030313">
    <property type="term" value="C:cell envelope"/>
    <property type="evidence" value="ECO:0007669"/>
    <property type="project" value="UniProtKB-SubCell"/>
</dbReference>
<comment type="caution">
    <text evidence="8">The sequence shown here is derived from an EMBL/GenBank/DDBJ whole genome shotgun (WGS) entry which is preliminary data.</text>
</comment>
<dbReference type="PROSITE" id="PS51257">
    <property type="entry name" value="PROKAR_LIPOPROTEIN"/>
    <property type="match status" value="1"/>
</dbReference>
<evidence type="ECO:0000256" key="5">
    <source>
        <dbReference type="ARBA" id="ARBA00034323"/>
    </source>
</evidence>
<evidence type="ECO:0000256" key="4">
    <source>
        <dbReference type="ARBA" id="ARBA00022729"/>
    </source>
</evidence>
<dbReference type="SUPFAM" id="SSF53822">
    <property type="entry name" value="Periplasmic binding protein-like I"/>
    <property type="match status" value="1"/>
</dbReference>
<dbReference type="GO" id="GO:0046872">
    <property type="term" value="F:metal ion binding"/>
    <property type="evidence" value="ECO:0007669"/>
    <property type="project" value="UniProtKB-KW"/>
</dbReference>
<sequence length="326" mass="36369">MVKKAFFLIVIVVSLFLSCHSDEKHIGLLIYDSDDTYIREVKESIVETSEGGIAIDVVYAENSQQKQNEQIEKFIEQGYDALIVNPVDRTASGVIIDKCKQNDVPLVVFNRELVREDMAKWDKVWYVGSKAEHSGIMAADIMADYWYTHPEADKNNDGVMQLAVIKGETGHQDTELRTEYFIEALLRSGISIDKLHEDTGLWKRNGGYSAMTDFLSYSGDTIEAVFANNDDMALGAVEALMENGYFNGGAFMPVVSIDGTPSGQKALESGYLIGTVFQDAASQGRAIYRIASALAEEVEPTEMLIGYPVTDERYVWIPYRPLPGIW</sequence>
<dbReference type="EMBL" id="JADIMT010000090">
    <property type="protein sequence ID" value="MBO8436818.1"/>
    <property type="molecule type" value="Genomic_DNA"/>
</dbReference>